<dbReference type="Proteomes" id="UP000198992">
    <property type="component" value="Unassembled WGS sequence"/>
</dbReference>
<proteinExistence type="inferred from homology"/>
<dbReference type="Gene3D" id="3.30.920.30">
    <property type="entry name" value="Hypothetical protein"/>
    <property type="match status" value="1"/>
</dbReference>
<dbReference type="GO" id="GO:0004519">
    <property type="term" value="F:endonuclease activity"/>
    <property type="evidence" value="ECO:0007669"/>
    <property type="project" value="UniProtKB-KW"/>
</dbReference>
<keyword evidence="3" id="KW-0540">Nuclease</keyword>
<keyword evidence="7" id="KW-0346">Stress response</keyword>
<evidence type="ECO:0000256" key="1">
    <source>
        <dbReference type="ARBA" id="ARBA00006620"/>
    </source>
</evidence>
<dbReference type="InterPro" id="IPR038570">
    <property type="entry name" value="HicA_sf"/>
</dbReference>
<dbReference type="Pfam" id="PF07927">
    <property type="entry name" value="HicA_toxin"/>
    <property type="match status" value="1"/>
</dbReference>
<evidence type="ECO:0000256" key="3">
    <source>
        <dbReference type="ARBA" id="ARBA00022722"/>
    </source>
</evidence>
<keyword evidence="5" id="KW-0378">Hydrolase</keyword>
<reference evidence="8 9" key="1">
    <citation type="submission" date="2016-10" db="EMBL/GenBank/DDBJ databases">
        <authorList>
            <person name="de Groot N.N."/>
        </authorList>
    </citation>
    <scope>NUCLEOTIDE SEQUENCE [LARGE SCALE GENOMIC DNA]</scope>
    <source>
        <strain evidence="8 9">MT12</strain>
    </source>
</reference>
<dbReference type="OrthoDB" id="9811409at2"/>
<name>A0A1H4V3Y8_9BRAD</name>
<dbReference type="GO" id="GO:0003729">
    <property type="term" value="F:mRNA binding"/>
    <property type="evidence" value="ECO:0007669"/>
    <property type="project" value="InterPro"/>
</dbReference>
<evidence type="ECO:0000256" key="5">
    <source>
        <dbReference type="ARBA" id="ARBA00022801"/>
    </source>
</evidence>
<comment type="similarity">
    <text evidence="1">Belongs to the HicA mRNA interferase family.</text>
</comment>
<dbReference type="GO" id="GO:0016787">
    <property type="term" value="F:hydrolase activity"/>
    <property type="evidence" value="ECO:0007669"/>
    <property type="project" value="UniProtKB-KW"/>
</dbReference>
<protein>
    <submittedName>
        <fullName evidence="8">Predicted RNA binding protein YcfA, dsRBD-like fold, HicA-like mRNA interferase family</fullName>
    </submittedName>
</protein>
<keyword evidence="2" id="KW-1277">Toxin-antitoxin system</keyword>
<accession>A0A1H4V3Y8</accession>
<evidence type="ECO:0000313" key="9">
    <source>
        <dbReference type="Proteomes" id="UP000198992"/>
    </source>
</evidence>
<dbReference type="EMBL" id="FNTH01000001">
    <property type="protein sequence ID" value="SEC75697.1"/>
    <property type="molecule type" value="Genomic_DNA"/>
</dbReference>
<gene>
    <name evidence="8" type="ORF">SAMN05444164_2670</name>
</gene>
<evidence type="ECO:0000256" key="4">
    <source>
        <dbReference type="ARBA" id="ARBA00022759"/>
    </source>
</evidence>
<keyword evidence="6" id="KW-0694">RNA-binding</keyword>
<evidence type="ECO:0000313" key="8">
    <source>
        <dbReference type="EMBL" id="SEC75697.1"/>
    </source>
</evidence>
<sequence>MLTNSRDIIRRLEREGWSLVRVAGSHHVFKNPASGETLVVPHSKKDLGKGFVRAIYIYKGAGWKPD</sequence>
<organism evidence="8 9">
    <name type="scientific">Bradyrhizobium erythrophlei</name>
    <dbReference type="NCBI Taxonomy" id="1437360"/>
    <lineage>
        <taxon>Bacteria</taxon>
        <taxon>Pseudomonadati</taxon>
        <taxon>Pseudomonadota</taxon>
        <taxon>Alphaproteobacteria</taxon>
        <taxon>Hyphomicrobiales</taxon>
        <taxon>Nitrobacteraceae</taxon>
        <taxon>Bradyrhizobium</taxon>
    </lineage>
</organism>
<dbReference type="RefSeq" id="WP_092115894.1">
    <property type="nucleotide sequence ID" value="NZ_FNTH01000001.1"/>
</dbReference>
<evidence type="ECO:0000256" key="7">
    <source>
        <dbReference type="ARBA" id="ARBA00023016"/>
    </source>
</evidence>
<evidence type="ECO:0000256" key="6">
    <source>
        <dbReference type="ARBA" id="ARBA00022884"/>
    </source>
</evidence>
<dbReference type="AlphaFoldDB" id="A0A1H4V3Y8"/>
<dbReference type="SUPFAM" id="SSF54786">
    <property type="entry name" value="YcfA/nrd intein domain"/>
    <property type="match status" value="1"/>
</dbReference>
<evidence type="ECO:0000256" key="2">
    <source>
        <dbReference type="ARBA" id="ARBA00022649"/>
    </source>
</evidence>
<keyword evidence="4" id="KW-0255">Endonuclease</keyword>
<dbReference type="InterPro" id="IPR012933">
    <property type="entry name" value="HicA_mRNA_interferase"/>
</dbReference>